<gene>
    <name evidence="1" type="ORF">BAA01_16535</name>
</gene>
<dbReference type="EMBL" id="LZRT01000080">
    <property type="protein sequence ID" value="OUM87018.1"/>
    <property type="molecule type" value="Genomic_DNA"/>
</dbReference>
<reference evidence="2" key="1">
    <citation type="submission" date="2016-06" db="EMBL/GenBank/DDBJ databases">
        <authorList>
            <person name="Nascimento L."/>
            <person name="Pereira R.V."/>
            <person name="Martins L.F."/>
            <person name="Quaggio R.B."/>
            <person name="Silva A.M."/>
            <person name="Setubal J.C."/>
        </authorList>
    </citation>
    <scope>NUCLEOTIDE SEQUENCE [LARGE SCALE GENOMIC DNA]</scope>
</reference>
<evidence type="ECO:0000313" key="1">
    <source>
        <dbReference type="EMBL" id="OUM87018.1"/>
    </source>
</evidence>
<comment type="caution">
    <text evidence="1">The sequence shown here is derived from an EMBL/GenBank/DDBJ whole genome shotgun (WGS) entry which is preliminary data.</text>
</comment>
<dbReference type="AlphaFoldDB" id="A0A1Y3PPG1"/>
<sequence length="251" mass="29176">MDPLFLDDKEMMYEAEGALDEMRRWMSQWTRRLAEIEMFLEGLTLEEKSAYAQLFSQLYGCEWLGAQTYAALAAVPSEAKYSDDEQAYWLHRAGEKLKRSRLLKEIIEMEQPPAEFHPQLVQFGNDVRNEGVLGKCLAVPFFLDSVVLPAIYERVAETTSISLFRETIRQFLEEENRSLEPVIPFLKERIQQAPGEERQKGRMLFDRWLPQLDQVISAQRDAAAYVGMDVDDIKAKVLQAFQKMSRKIRLI</sequence>
<dbReference type="Proteomes" id="UP000196475">
    <property type="component" value="Unassembled WGS sequence"/>
</dbReference>
<name>A0A1Y3PPG1_9BACI</name>
<organism evidence="1 2">
    <name type="scientific">Bacillus thermozeamaize</name>
    <dbReference type="NCBI Taxonomy" id="230954"/>
    <lineage>
        <taxon>Bacteria</taxon>
        <taxon>Bacillati</taxon>
        <taxon>Bacillota</taxon>
        <taxon>Bacilli</taxon>
        <taxon>Bacillales</taxon>
        <taxon>Bacillaceae</taxon>
        <taxon>Bacillus</taxon>
    </lineage>
</organism>
<accession>A0A1Y3PPG1</accession>
<proteinExistence type="predicted"/>
<protein>
    <submittedName>
        <fullName evidence="1">Uncharacterized protein</fullName>
    </submittedName>
</protein>
<evidence type="ECO:0000313" key="2">
    <source>
        <dbReference type="Proteomes" id="UP000196475"/>
    </source>
</evidence>